<comment type="similarity">
    <text evidence="1 5">Belongs to the universal ribosomal protein uL24 family.</text>
</comment>
<evidence type="ECO:0000256" key="4">
    <source>
        <dbReference type="ARBA" id="ARBA00035206"/>
    </source>
</evidence>
<comment type="subunit">
    <text evidence="5">Part of the 50S ribosomal subunit.</text>
</comment>
<evidence type="ECO:0000313" key="8">
    <source>
        <dbReference type="Proteomes" id="UP000315525"/>
    </source>
</evidence>
<name>A0A523UWZ7_UNCT6</name>
<gene>
    <name evidence="5" type="primary">rplX</name>
    <name evidence="7" type="ORF">E3J62_02625</name>
</gene>
<dbReference type="Gene3D" id="2.30.30.30">
    <property type="match status" value="1"/>
</dbReference>
<dbReference type="GO" id="GO:0003735">
    <property type="term" value="F:structural constituent of ribosome"/>
    <property type="evidence" value="ECO:0007669"/>
    <property type="project" value="InterPro"/>
</dbReference>
<dbReference type="PANTHER" id="PTHR12903">
    <property type="entry name" value="MITOCHONDRIAL RIBOSOMAL PROTEIN L24"/>
    <property type="match status" value="1"/>
</dbReference>
<dbReference type="InterPro" id="IPR003256">
    <property type="entry name" value="Ribosomal_uL24"/>
</dbReference>
<feature type="domain" description="Large ribosomal subunit protein uL24 C-terminal" evidence="6">
    <location>
        <begin position="47"/>
        <end position="111"/>
    </location>
</feature>
<comment type="function">
    <text evidence="5">One of the proteins that surrounds the polypeptide exit tunnel on the outside of the subunit.</text>
</comment>
<dbReference type="Proteomes" id="UP000315525">
    <property type="component" value="Unassembled WGS sequence"/>
</dbReference>
<evidence type="ECO:0000256" key="2">
    <source>
        <dbReference type="ARBA" id="ARBA00022980"/>
    </source>
</evidence>
<evidence type="ECO:0000256" key="5">
    <source>
        <dbReference type="HAMAP-Rule" id="MF_01326"/>
    </source>
</evidence>
<dbReference type="GO" id="GO:0005840">
    <property type="term" value="C:ribosome"/>
    <property type="evidence" value="ECO:0007669"/>
    <property type="project" value="UniProtKB-KW"/>
</dbReference>
<dbReference type="AlphaFoldDB" id="A0A523UWZ7"/>
<comment type="caution">
    <text evidence="7">The sequence shown here is derived from an EMBL/GenBank/DDBJ whole genome shotgun (WGS) entry which is preliminary data.</text>
</comment>
<dbReference type="CDD" id="cd06089">
    <property type="entry name" value="KOW_RPL26"/>
    <property type="match status" value="1"/>
</dbReference>
<protein>
    <recommendedName>
        <fullName evidence="4 5">Large ribosomal subunit protein uL24</fullName>
    </recommendedName>
</protein>
<keyword evidence="5" id="KW-0694">RNA-binding</keyword>
<dbReference type="GO" id="GO:1990904">
    <property type="term" value="C:ribonucleoprotein complex"/>
    <property type="evidence" value="ECO:0007669"/>
    <property type="project" value="UniProtKB-KW"/>
</dbReference>
<dbReference type="Pfam" id="PF17136">
    <property type="entry name" value="ribosomal_L24"/>
    <property type="match status" value="1"/>
</dbReference>
<keyword evidence="2 5" id="KW-0689">Ribosomal protein</keyword>
<dbReference type="SUPFAM" id="SSF50104">
    <property type="entry name" value="Translation proteins SH3-like domain"/>
    <property type="match status" value="1"/>
</dbReference>
<accession>A0A523UWZ7</accession>
<dbReference type="NCBIfam" id="TIGR01079">
    <property type="entry name" value="rplX_bact"/>
    <property type="match status" value="1"/>
</dbReference>
<keyword evidence="3 5" id="KW-0687">Ribonucleoprotein</keyword>
<dbReference type="InterPro" id="IPR008991">
    <property type="entry name" value="Translation_prot_SH3-like_sf"/>
</dbReference>
<dbReference type="InterPro" id="IPR057264">
    <property type="entry name" value="Ribosomal_uL24_C"/>
</dbReference>
<keyword evidence="5" id="KW-0699">rRNA-binding</keyword>
<organism evidence="7 8">
    <name type="scientific">candidate division TA06 bacterium</name>
    <dbReference type="NCBI Taxonomy" id="2250710"/>
    <lineage>
        <taxon>Bacteria</taxon>
        <taxon>Bacteria division TA06</taxon>
    </lineage>
</organism>
<sequence>MLRRLCRLSTRIRKDDLVVVLTGNDGGKRGRILKVFPDKSTAIVQGINFRKKHTRPTKMRQQGGILEKEGQIQLSNLKVVCPKCGQPARTSTTLSADGRRERICKKCGEMI</sequence>
<evidence type="ECO:0000259" key="6">
    <source>
        <dbReference type="Pfam" id="PF17136"/>
    </source>
</evidence>
<dbReference type="InterPro" id="IPR014722">
    <property type="entry name" value="Rib_uL2_dom2"/>
</dbReference>
<evidence type="ECO:0000313" key="7">
    <source>
        <dbReference type="EMBL" id="TET47020.1"/>
    </source>
</evidence>
<dbReference type="HAMAP" id="MF_01326_B">
    <property type="entry name" value="Ribosomal_uL24_B"/>
    <property type="match status" value="1"/>
</dbReference>
<evidence type="ECO:0000256" key="1">
    <source>
        <dbReference type="ARBA" id="ARBA00010618"/>
    </source>
</evidence>
<dbReference type="EMBL" id="SOJN01000036">
    <property type="protein sequence ID" value="TET47020.1"/>
    <property type="molecule type" value="Genomic_DNA"/>
</dbReference>
<dbReference type="GO" id="GO:0006412">
    <property type="term" value="P:translation"/>
    <property type="evidence" value="ECO:0007669"/>
    <property type="project" value="UniProtKB-UniRule"/>
</dbReference>
<evidence type="ECO:0000256" key="3">
    <source>
        <dbReference type="ARBA" id="ARBA00023274"/>
    </source>
</evidence>
<dbReference type="GO" id="GO:0019843">
    <property type="term" value="F:rRNA binding"/>
    <property type="evidence" value="ECO:0007669"/>
    <property type="project" value="UniProtKB-UniRule"/>
</dbReference>
<reference evidence="7 8" key="1">
    <citation type="submission" date="2019-03" db="EMBL/GenBank/DDBJ databases">
        <title>Metabolic potential of uncultured bacteria and archaea associated with petroleum seepage in deep-sea sediments.</title>
        <authorList>
            <person name="Dong X."/>
            <person name="Hubert C."/>
        </authorList>
    </citation>
    <scope>NUCLEOTIDE SEQUENCE [LARGE SCALE GENOMIC DNA]</scope>
    <source>
        <strain evidence="7">E44_bin18</strain>
    </source>
</reference>
<proteinExistence type="inferred from homology"/>
<comment type="function">
    <text evidence="5">One of two assembly initiator proteins, it binds directly to the 5'-end of the 23S rRNA, where it nucleates assembly of the 50S subunit.</text>
</comment>
<dbReference type="InterPro" id="IPR041988">
    <property type="entry name" value="Ribosomal_uL24_KOW"/>
</dbReference>